<organism evidence="6 7">
    <name type="scientific">Methylotenera oryzisoli</name>
    <dbReference type="NCBI Taxonomy" id="2080758"/>
    <lineage>
        <taxon>Bacteria</taxon>
        <taxon>Pseudomonadati</taxon>
        <taxon>Pseudomonadota</taxon>
        <taxon>Betaproteobacteria</taxon>
        <taxon>Nitrosomonadales</taxon>
        <taxon>Methylophilaceae</taxon>
        <taxon>Methylotenera</taxon>
    </lineage>
</organism>
<dbReference type="PANTHER" id="PTHR30349">
    <property type="entry name" value="PHAGE INTEGRASE-RELATED"/>
    <property type="match status" value="1"/>
</dbReference>
<keyword evidence="4" id="KW-0233">DNA recombination</keyword>
<keyword evidence="2" id="KW-0229">DNA integration</keyword>
<reference evidence="6 7" key="1">
    <citation type="submission" date="2018-02" db="EMBL/GenBank/DDBJ databases">
        <title>A novel lanthanide dependent methylotroph, Methylotenera sp. La3113.</title>
        <authorList>
            <person name="Lv H."/>
            <person name="Tani A."/>
        </authorList>
    </citation>
    <scope>NUCLEOTIDE SEQUENCE [LARGE SCALE GENOMIC DNA]</scope>
    <source>
        <strain evidence="6 7">La3113</strain>
    </source>
</reference>
<dbReference type="InterPro" id="IPR011010">
    <property type="entry name" value="DNA_brk_join_enz"/>
</dbReference>
<proteinExistence type="inferred from homology"/>
<dbReference type="GO" id="GO:0015074">
    <property type="term" value="P:DNA integration"/>
    <property type="evidence" value="ECO:0007669"/>
    <property type="project" value="UniProtKB-KW"/>
</dbReference>
<evidence type="ECO:0000256" key="1">
    <source>
        <dbReference type="ARBA" id="ARBA00008857"/>
    </source>
</evidence>
<evidence type="ECO:0000259" key="5">
    <source>
        <dbReference type="PROSITE" id="PS51898"/>
    </source>
</evidence>
<keyword evidence="3" id="KW-0238">DNA-binding</keyword>
<feature type="domain" description="Tyr recombinase" evidence="5">
    <location>
        <begin position="141"/>
        <end position="343"/>
    </location>
</feature>
<evidence type="ECO:0000256" key="4">
    <source>
        <dbReference type="ARBA" id="ARBA00023172"/>
    </source>
</evidence>
<dbReference type="SUPFAM" id="SSF56349">
    <property type="entry name" value="DNA breaking-rejoining enzymes"/>
    <property type="match status" value="1"/>
</dbReference>
<comment type="caution">
    <text evidence="6">The sequence shown here is derived from an EMBL/GenBank/DDBJ whole genome shotgun (WGS) entry which is preliminary data.</text>
</comment>
<dbReference type="EMBL" id="PQVH01000011">
    <property type="protein sequence ID" value="TFW70762.1"/>
    <property type="molecule type" value="Genomic_DNA"/>
</dbReference>
<dbReference type="RefSeq" id="WP_135278225.1">
    <property type="nucleotide sequence ID" value="NZ_PQVH01000011.1"/>
</dbReference>
<comment type="similarity">
    <text evidence="1">Belongs to the 'phage' integrase family.</text>
</comment>
<dbReference type="GO" id="GO:0003677">
    <property type="term" value="F:DNA binding"/>
    <property type="evidence" value="ECO:0007669"/>
    <property type="project" value="UniProtKB-KW"/>
</dbReference>
<protein>
    <recommendedName>
        <fullName evidence="5">Tyr recombinase domain-containing protein</fullName>
    </recommendedName>
</protein>
<evidence type="ECO:0000313" key="6">
    <source>
        <dbReference type="EMBL" id="TFW70762.1"/>
    </source>
</evidence>
<gene>
    <name evidence="6" type="ORF">C3Y98_08790</name>
</gene>
<sequence>MILHYSFEDTNCPYLFLDNSEQIAELPTDFINFLALSPKNRAQGTIKLYAGRLKDFCVFLELHPVYGQVKIDQAIRSLKMIVIDEFYRYLITSGLGASTVRGCEVVVKLLAEWLTTEFAGRVHEKSLYHNVSYRTPTPYNRMPRYLVPDEIIQLSCGLHWEIQRLIIHFIYDTGVRVEEVTRILKSDIPSTDNCLEGQEYFAILIRGVKGRGGVEKDRYTIISRPVIARLNRYFKTRTYMYADKWAEDAKPALLNVYGEKLTKIAIQKFISDAAKRCGIKKKVSAHRLRHGTAYSVLKNRSDGNFLDSLLLVQKMLGHADIKTTEIYTHIPAPVLQQQIQVYGKAGVLMTRVEESERIFESTYLKERELPPLKKIGLKNE</sequence>
<dbReference type="AlphaFoldDB" id="A0A4Y9VQ20"/>
<keyword evidence="7" id="KW-1185">Reference proteome</keyword>
<dbReference type="OrthoDB" id="5899838at2"/>
<evidence type="ECO:0000313" key="7">
    <source>
        <dbReference type="Proteomes" id="UP000297706"/>
    </source>
</evidence>
<dbReference type="InterPro" id="IPR013762">
    <property type="entry name" value="Integrase-like_cat_sf"/>
</dbReference>
<dbReference type="PROSITE" id="PS51898">
    <property type="entry name" value="TYR_RECOMBINASE"/>
    <property type="match status" value="1"/>
</dbReference>
<dbReference type="Gene3D" id="1.10.443.10">
    <property type="entry name" value="Intergrase catalytic core"/>
    <property type="match status" value="1"/>
</dbReference>
<name>A0A4Y9VQ20_9PROT</name>
<dbReference type="GO" id="GO:0006310">
    <property type="term" value="P:DNA recombination"/>
    <property type="evidence" value="ECO:0007669"/>
    <property type="project" value="UniProtKB-KW"/>
</dbReference>
<accession>A0A4Y9VQ20</accession>
<dbReference type="PANTHER" id="PTHR30349:SF41">
    <property type="entry name" value="INTEGRASE_RECOMBINASE PROTEIN MJ0367-RELATED"/>
    <property type="match status" value="1"/>
</dbReference>
<evidence type="ECO:0000256" key="2">
    <source>
        <dbReference type="ARBA" id="ARBA00022908"/>
    </source>
</evidence>
<dbReference type="InterPro" id="IPR002104">
    <property type="entry name" value="Integrase_catalytic"/>
</dbReference>
<dbReference type="InterPro" id="IPR050090">
    <property type="entry name" value="Tyrosine_recombinase_XerCD"/>
</dbReference>
<evidence type="ECO:0000256" key="3">
    <source>
        <dbReference type="ARBA" id="ARBA00023125"/>
    </source>
</evidence>
<dbReference type="Proteomes" id="UP000297706">
    <property type="component" value="Unassembled WGS sequence"/>
</dbReference>
<dbReference type="Pfam" id="PF00589">
    <property type="entry name" value="Phage_integrase"/>
    <property type="match status" value="1"/>
</dbReference>